<dbReference type="SMART" id="SM00256">
    <property type="entry name" value="FBOX"/>
    <property type="match status" value="2"/>
</dbReference>
<proteinExistence type="predicted"/>
<dbReference type="Proteomes" id="UP000475325">
    <property type="component" value="Unassembled WGS sequence"/>
</dbReference>
<dbReference type="SUPFAM" id="SSF81383">
    <property type="entry name" value="F-box domain"/>
    <property type="match status" value="1"/>
</dbReference>
<accession>A0A7C8JFP2</accession>
<organism evidence="3 4">
    <name type="scientific">Orbilia oligospora</name>
    <name type="common">Nematode-trapping fungus</name>
    <name type="synonym">Arthrobotrys oligospora</name>
    <dbReference type="NCBI Taxonomy" id="2813651"/>
    <lineage>
        <taxon>Eukaryota</taxon>
        <taxon>Fungi</taxon>
        <taxon>Dikarya</taxon>
        <taxon>Ascomycota</taxon>
        <taxon>Pezizomycotina</taxon>
        <taxon>Orbiliomycetes</taxon>
        <taxon>Orbiliales</taxon>
        <taxon>Orbiliaceae</taxon>
        <taxon>Orbilia</taxon>
    </lineage>
</organism>
<dbReference type="EMBL" id="WIQW01000026">
    <property type="protein sequence ID" value="KAF3100366.1"/>
    <property type="molecule type" value="Genomic_DNA"/>
</dbReference>
<dbReference type="CDD" id="cd09917">
    <property type="entry name" value="F-box_SF"/>
    <property type="match status" value="1"/>
</dbReference>
<protein>
    <recommendedName>
        <fullName evidence="2">F-box domain-containing protein</fullName>
    </recommendedName>
</protein>
<dbReference type="Pfam" id="PF12937">
    <property type="entry name" value="F-box-like"/>
    <property type="match status" value="1"/>
</dbReference>
<evidence type="ECO:0000313" key="4">
    <source>
        <dbReference type="Proteomes" id="UP000475325"/>
    </source>
</evidence>
<feature type="domain" description="F-box" evidence="2">
    <location>
        <begin position="262"/>
        <end position="313"/>
    </location>
</feature>
<reference evidence="3 4" key="1">
    <citation type="submission" date="2019-06" db="EMBL/GenBank/DDBJ databases">
        <authorList>
            <person name="Palmer J.M."/>
        </authorList>
    </citation>
    <scope>NUCLEOTIDE SEQUENCE [LARGE SCALE GENOMIC DNA]</scope>
    <source>
        <strain evidence="3 4">TWF102</strain>
    </source>
</reference>
<feature type="compositionally biased region" description="Acidic residues" evidence="1">
    <location>
        <begin position="453"/>
        <end position="476"/>
    </location>
</feature>
<gene>
    <name evidence="3" type="ORF">TWF102_005252</name>
</gene>
<dbReference type="AlphaFoldDB" id="A0A7C8JFP2"/>
<comment type="caution">
    <text evidence="3">The sequence shown here is derived from an EMBL/GenBank/DDBJ whole genome shotgun (WGS) entry which is preliminary data.</text>
</comment>
<dbReference type="InterPro" id="IPR001810">
    <property type="entry name" value="F-box_dom"/>
</dbReference>
<evidence type="ECO:0000259" key="2">
    <source>
        <dbReference type="PROSITE" id="PS50181"/>
    </source>
</evidence>
<sequence>MARLSIDIQLLLIDHADWTQLPTFMCVCHVWRTYILRHVKTRFIADRYTYQRLPLNIGARPRNAPQWHFHKLLTYVTHIIFLNGRFIFAHLGPEQLTGPPWWSVGPFFRRSGMLTPPENDESNAIPQMRTLDVRIFADDPVIIPHHLPCPVVTPIPPGSLRSCIPSRLPYYTPFYDGPGMIEEYTLEFNRIFYPPPMVSLSTGTRLTTFLLLRKISMAAGWPPLVDRLGRRRGIIVIASISWKVSAIRKVRQTDYNTTRMPMAPSTSLPLELQFQILKAADFTDLPTLSRVCTTWRDYLLQSPAIISNRYTYYPYPETPRPVYFHKLLYHLSHFIRFEDGGELYPCHVEFNDIKEEEGEEGVIYIDVNEDWTEMTMADLLKDVPVTRLEYGVFGNDVSFISAASASPAVISHIEKQVPSELLYLDIGHPSVLWNLMPFDNPDAAVSTSLADTLEGEDGDGDENEDEDEDEEEESEGGEQRGPIRGALKLLTQRANMRYDARPLNGSDAVTVVKVVPELHEYLDIEFPANLEIGFASMPEERRMFKPGRVERIVRLMV</sequence>
<evidence type="ECO:0000313" key="3">
    <source>
        <dbReference type="EMBL" id="KAF3100366.1"/>
    </source>
</evidence>
<dbReference type="PROSITE" id="PS50181">
    <property type="entry name" value="FBOX"/>
    <property type="match status" value="1"/>
</dbReference>
<dbReference type="InterPro" id="IPR036047">
    <property type="entry name" value="F-box-like_dom_sf"/>
</dbReference>
<evidence type="ECO:0000256" key="1">
    <source>
        <dbReference type="SAM" id="MobiDB-lite"/>
    </source>
</evidence>
<feature type="region of interest" description="Disordered" evidence="1">
    <location>
        <begin position="452"/>
        <end position="485"/>
    </location>
</feature>
<name>A0A7C8JFP2_ORBOL</name>